<name>A0A3Q2YTE7_HIPCM</name>
<feature type="compositionally biased region" description="Basic and acidic residues" evidence="1">
    <location>
        <begin position="212"/>
        <end position="228"/>
    </location>
</feature>
<accession>A0A3Q2YTE7</accession>
<evidence type="ECO:0000259" key="2">
    <source>
        <dbReference type="Pfam" id="PF13837"/>
    </source>
</evidence>
<evidence type="ECO:0000313" key="4">
    <source>
        <dbReference type="Proteomes" id="UP000264820"/>
    </source>
</evidence>
<sequence>MSFSYRMTERDIRKLIELRAANSAIFTGQRHSAMRGWRAIRQELGLEGMVSARQLKKKWDNLKEKYRVLKHPPAGMERPGRPSWRWFQLMDEAASGHLAASGKLLEPSVLDDADDNTVPHFTFGDLAAHAASLGSDEEAEACSEVVVAAPQNVLSADVSEANGDGKTEVPSDAGGQLQPDDVALYATLLPEGLAADAVHSDDAEAPACGSPAEHEQLHDRRGLGPRSKGLERELAALERERAALERERAVLERDRAALERDRVCLDRDRAFLDRDRAFLERDRALLDRAREEAARSGSLLANAEEMAENQRAVGGDGEPPGKEGVESTRFCQNLMAIDVGLEQLESTQRLVSLFSKLVDKL</sequence>
<dbReference type="KEGG" id="hcq:109518261"/>
<dbReference type="Gene3D" id="1.10.10.60">
    <property type="entry name" value="Homeodomain-like"/>
    <property type="match status" value="1"/>
</dbReference>
<organism evidence="3 4">
    <name type="scientific">Hippocampus comes</name>
    <name type="common">Tiger tail seahorse</name>
    <dbReference type="NCBI Taxonomy" id="109280"/>
    <lineage>
        <taxon>Eukaryota</taxon>
        <taxon>Metazoa</taxon>
        <taxon>Chordata</taxon>
        <taxon>Craniata</taxon>
        <taxon>Vertebrata</taxon>
        <taxon>Euteleostomi</taxon>
        <taxon>Actinopterygii</taxon>
        <taxon>Neopterygii</taxon>
        <taxon>Teleostei</taxon>
        <taxon>Neoteleostei</taxon>
        <taxon>Acanthomorphata</taxon>
        <taxon>Syngnathiaria</taxon>
        <taxon>Syngnathiformes</taxon>
        <taxon>Syngnathoidei</taxon>
        <taxon>Syngnathidae</taxon>
        <taxon>Hippocampus</taxon>
    </lineage>
</organism>
<protein>
    <submittedName>
        <fullName evidence="3">Uncharacterized LOC109518261</fullName>
    </submittedName>
</protein>
<dbReference type="GeneID" id="109518261"/>
<dbReference type="Proteomes" id="UP000264820">
    <property type="component" value="Unplaced"/>
</dbReference>
<reference evidence="3" key="2">
    <citation type="submission" date="2025-09" db="UniProtKB">
        <authorList>
            <consortium name="Ensembl"/>
        </authorList>
    </citation>
    <scope>IDENTIFICATION</scope>
</reference>
<evidence type="ECO:0000313" key="3">
    <source>
        <dbReference type="Ensembl" id="ENSHCOP00000022027.1"/>
    </source>
</evidence>
<reference evidence="3" key="1">
    <citation type="submission" date="2025-08" db="UniProtKB">
        <authorList>
            <consortium name="Ensembl"/>
        </authorList>
    </citation>
    <scope>IDENTIFICATION</scope>
</reference>
<dbReference type="AlphaFoldDB" id="A0A3Q2YTE7"/>
<feature type="region of interest" description="Disordered" evidence="1">
    <location>
        <begin position="200"/>
        <end position="228"/>
    </location>
</feature>
<dbReference type="Ensembl" id="ENSHCOT00000002133.1">
    <property type="protein sequence ID" value="ENSHCOP00000022027.1"/>
    <property type="gene ID" value="ENSHCOG00000009353.1"/>
</dbReference>
<dbReference type="Pfam" id="PF13837">
    <property type="entry name" value="Myb_DNA-bind_4"/>
    <property type="match status" value="1"/>
</dbReference>
<dbReference type="RefSeq" id="XP_019729564.1">
    <property type="nucleotide sequence ID" value="XM_019874005.1"/>
</dbReference>
<feature type="domain" description="Myb/SANT-like DNA-binding" evidence="2">
    <location>
        <begin position="8"/>
        <end position="92"/>
    </location>
</feature>
<keyword evidence="4" id="KW-1185">Reference proteome</keyword>
<evidence type="ECO:0000256" key="1">
    <source>
        <dbReference type="SAM" id="MobiDB-lite"/>
    </source>
</evidence>
<proteinExistence type="predicted"/>
<dbReference type="OMA" id="QASKRIC"/>
<dbReference type="GeneTree" id="ENSGT00640000091774"/>
<dbReference type="InterPro" id="IPR044822">
    <property type="entry name" value="Myb_DNA-bind_4"/>
</dbReference>
<feature type="region of interest" description="Disordered" evidence="1">
    <location>
        <begin position="300"/>
        <end position="325"/>
    </location>
</feature>
<dbReference type="OrthoDB" id="8902093at2759"/>
<dbReference type="STRING" id="109280.ENSHCOP00000022027"/>